<sequence>MTNTTYQKETLAIHAGQKPDPTTGARAEPIYMTTAYVFRDAEQAAGRFSLTDAGNIYTRLTNPNNSSFEQKIAVLEGGTAAISTASGMAAISYAILAVTNPGDEIVSADNLYGGTYELFHHTLPNFGRTVTFVKSDDLAALKNAITEKTRAVYFESIGNPKLDIPDFEAVAKIAHDAGVPFIVDNTVGVGTVKPLDHGADIVVMSATKYVNGHGTALAGVIIEGGKFPWDNGKFPKFTTPDPAYHGLVHYSAFGPATVSTSIRVSLMRDVGATLSPFNAWLSSLGLETLYLRVERHAKNALAVAEHLKNHPKVAWVNYPGLADHPSRKNSVRYFGGSGGPIVTFGVKGGYDAAVKVQNSVQLFSLLANIGDAKSLIIHPASTTHQQLSPEEQISTGVAPDTIRLSIGLENAADIIADLDLALAQV</sequence>
<dbReference type="Pfam" id="PF01053">
    <property type="entry name" value="Cys_Met_Meta_PP"/>
    <property type="match status" value="1"/>
</dbReference>
<dbReference type="InterPro" id="IPR006235">
    <property type="entry name" value="OAc-hSer/O-AcSer_sulfhydrylase"/>
</dbReference>
<reference evidence="6" key="1">
    <citation type="submission" date="2023-06" db="EMBL/GenBank/DDBJ databases">
        <title>Genome sequence of Methancorpusculaceae sp. Ag1.</title>
        <authorList>
            <person name="Protasov E."/>
            <person name="Platt K."/>
            <person name="Poehlein A."/>
            <person name="Daniel R."/>
            <person name="Brune A."/>
        </authorList>
    </citation>
    <scope>NUCLEOTIDE SEQUENCE</scope>
    <source>
        <strain evidence="6">Ag1</strain>
    </source>
</reference>
<evidence type="ECO:0000256" key="2">
    <source>
        <dbReference type="ARBA" id="ARBA00009077"/>
    </source>
</evidence>
<dbReference type="InterPro" id="IPR000277">
    <property type="entry name" value="Cys/Met-Metab_PyrdxlP-dep_enz"/>
</dbReference>
<evidence type="ECO:0000256" key="5">
    <source>
        <dbReference type="SAM" id="MobiDB-lite"/>
    </source>
</evidence>
<dbReference type="SUPFAM" id="SSF53383">
    <property type="entry name" value="PLP-dependent transferases"/>
    <property type="match status" value="1"/>
</dbReference>
<dbReference type="EMBL" id="JAWDKA010000013">
    <property type="protein sequence ID" value="MDV0442608.1"/>
    <property type="molecule type" value="Genomic_DNA"/>
</dbReference>
<gene>
    <name evidence="6" type="ORF">McpAg1_18650</name>
</gene>
<dbReference type="GO" id="GO:0005737">
    <property type="term" value="C:cytoplasm"/>
    <property type="evidence" value="ECO:0007669"/>
    <property type="project" value="TreeGrafter"/>
</dbReference>
<keyword evidence="3 6" id="KW-0808">Transferase</keyword>
<dbReference type="AlphaFoldDB" id="A0AAE4SBC1"/>
<dbReference type="InterPro" id="IPR015424">
    <property type="entry name" value="PyrdxlP-dep_Trfase"/>
</dbReference>
<comment type="cofactor">
    <cofactor evidence="1">
        <name>pyridoxal 5'-phosphate</name>
        <dbReference type="ChEBI" id="CHEBI:597326"/>
    </cofactor>
</comment>
<proteinExistence type="inferred from homology"/>
<comment type="caution">
    <text evidence="6">The sequence shown here is derived from an EMBL/GenBank/DDBJ whole genome shotgun (WGS) entry which is preliminary data.</text>
</comment>
<dbReference type="PANTHER" id="PTHR43797">
    <property type="entry name" value="HOMOCYSTEINE/CYSTEINE SYNTHASE"/>
    <property type="match status" value="1"/>
</dbReference>
<dbReference type="GO" id="GO:0006535">
    <property type="term" value="P:cysteine biosynthetic process from serine"/>
    <property type="evidence" value="ECO:0007669"/>
    <property type="project" value="TreeGrafter"/>
</dbReference>
<dbReference type="EC" id="2.5.1.-" evidence="6"/>
<organism evidence="6 7">
    <name type="scientific">Methanorbis furvi</name>
    <dbReference type="NCBI Taxonomy" id="3028299"/>
    <lineage>
        <taxon>Archaea</taxon>
        <taxon>Methanobacteriati</taxon>
        <taxon>Methanobacteriota</taxon>
        <taxon>Stenosarchaea group</taxon>
        <taxon>Methanomicrobia</taxon>
        <taxon>Methanomicrobiales</taxon>
        <taxon>Methanocorpusculaceae</taxon>
        <taxon>Methanorbis</taxon>
    </lineage>
</organism>
<comment type="similarity">
    <text evidence="2">Belongs to the trans-sulfuration enzymes family.</text>
</comment>
<dbReference type="PROSITE" id="PS00868">
    <property type="entry name" value="CYS_MET_METAB_PP"/>
    <property type="match status" value="1"/>
</dbReference>
<evidence type="ECO:0000256" key="3">
    <source>
        <dbReference type="ARBA" id="ARBA00022679"/>
    </source>
</evidence>
<keyword evidence="7" id="KW-1185">Reference proteome</keyword>
<protein>
    <submittedName>
        <fullName evidence="6">O-acetyl-L-homoserine sulfhydrylase</fullName>
        <ecNumber evidence="6">2.5.1.-</ecNumber>
    </submittedName>
</protein>
<dbReference type="InterPro" id="IPR054542">
    <property type="entry name" value="Cys_met_metab_PP"/>
</dbReference>
<dbReference type="PANTHER" id="PTHR43797:SF2">
    <property type="entry name" value="HOMOCYSTEINE_CYSTEINE SYNTHASE"/>
    <property type="match status" value="1"/>
</dbReference>
<dbReference type="GO" id="GO:0019346">
    <property type="term" value="P:transsulfuration"/>
    <property type="evidence" value="ECO:0007669"/>
    <property type="project" value="InterPro"/>
</dbReference>
<evidence type="ECO:0000313" key="7">
    <source>
        <dbReference type="Proteomes" id="UP001273136"/>
    </source>
</evidence>
<dbReference type="Gene3D" id="3.90.1150.10">
    <property type="entry name" value="Aspartate Aminotransferase, domain 1"/>
    <property type="match status" value="1"/>
</dbReference>
<dbReference type="InterPro" id="IPR015422">
    <property type="entry name" value="PyrdxlP-dep_Trfase_small"/>
</dbReference>
<dbReference type="GO" id="GO:0071269">
    <property type="term" value="P:L-homocysteine biosynthetic process"/>
    <property type="evidence" value="ECO:0007669"/>
    <property type="project" value="TreeGrafter"/>
</dbReference>
<accession>A0AAE4SBC1</accession>
<evidence type="ECO:0000256" key="1">
    <source>
        <dbReference type="ARBA" id="ARBA00001933"/>
    </source>
</evidence>
<dbReference type="GO" id="GO:0030170">
    <property type="term" value="F:pyridoxal phosphate binding"/>
    <property type="evidence" value="ECO:0007669"/>
    <property type="project" value="InterPro"/>
</dbReference>
<dbReference type="Gene3D" id="3.40.640.10">
    <property type="entry name" value="Type I PLP-dependent aspartate aminotransferase-like (Major domain)"/>
    <property type="match status" value="1"/>
</dbReference>
<dbReference type="FunFam" id="3.40.640.10:FF:000035">
    <property type="entry name" value="O-succinylhomoserine sulfhydrylase"/>
    <property type="match status" value="1"/>
</dbReference>
<keyword evidence="4" id="KW-0663">Pyridoxal phosphate</keyword>
<feature type="region of interest" description="Disordered" evidence="5">
    <location>
        <begin position="1"/>
        <end position="25"/>
    </location>
</feature>
<evidence type="ECO:0000256" key="4">
    <source>
        <dbReference type="ARBA" id="ARBA00022898"/>
    </source>
</evidence>
<dbReference type="NCBIfam" id="TIGR01326">
    <property type="entry name" value="OAH_OAS_sulfhy"/>
    <property type="match status" value="1"/>
</dbReference>
<dbReference type="RefSeq" id="WP_338095032.1">
    <property type="nucleotide sequence ID" value="NZ_JAWDKA010000013.1"/>
</dbReference>
<dbReference type="Proteomes" id="UP001273136">
    <property type="component" value="Unassembled WGS sequence"/>
</dbReference>
<dbReference type="CDD" id="cd00614">
    <property type="entry name" value="CGS_like"/>
    <property type="match status" value="1"/>
</dbReference>
<dbReference type="PIRSF" id="PIRSF001434">
    <property type="entry name" value="CGS"/>
    <property type="match status" value="1"/>
</dbReference>
<dbReference type="GO" id="GO:0003961">
    <property type="term" value="F:O-acetylhomoserine aminocarboxypropyltransferase activity"/>
    <property type="evidence" value="ECO:0007669"/>
    <property type="project" value="TreeGrafter"/>
</dbReference>
<evidence type="ECO:0000313" key="6">
    <source>
        <dbReference type="EMBL" id="MDV0442608.1"/>
    </source>
</evidence>
<dbReference type="InterPro" id="IPR015421">
    <property type="entry name" value="PyrdxlP-dep_Trfase_major"/>
</dbReference>
<name>A0AAE4SBC1_9EURY</name>
<dbReference type="GO" id="GO:0004124">
    <property type="term" value="F:cysteine synthase activity"/>
    <property type="evidence" value="ECO:0007669"/>
    <property type="project" value="TreeGrafter"/>
</dbReference>